<gene>
    <name evidence="7" type="primary">modA</name>
    <name evidence="7" type="ordered locus">Minf_0987</name>
</gene>
<accession>B3DUN9</accession>
<dbReference type="GO" id="GO:0015689">
    <property type="term" value="P:molybdate ion transport"/>
    <property type="evidence" value="ECO:0007669"/>
    <property type="project" value="InterPro"/>
</dbReference>
<dbReference type="HOGENOM" id="CLU_065520_1_0_0"/>
<comment type="subunit">
    <text evidence="5">The complex is composed of two ATP-binding proteins (ModC), two transmembrane proteins (ModB) and a solute-binding protein (ModA).</text>
</comment>
<evidence type="ECO:0000256" key="3">
    <source>
        <dbReference type="ARBA" id="ARBA00022723"/>
    </source>
</evidence>
<reference evidence="7 8" key="1">
    <citation type="journal article" date="2008" name="Biol. Direct">
        <title>Complete genome sequence of the extremely acidophilic methanotroph isolate V4, Methylacidiphilum infernorum, a representative of the bacterial phylum Verrucomicrobia.</title>
        <authorList>
            <person name="Hou S."/>
            <person name="Makarova K.S."/>
            <person name="Saw J.H."/>
            <person name="Senin P."/>
            <person name="Ly B.V."/>
            <person name="Zhou Z."/>
            <person name="Ren Y."/>
            <person name="Wang J."/>
            <person name="Galperin M.Y."/>
            <person name="Omelchenko M.V."/>
            <person name="Wolf Y.I."/>
            <person name="Yutin N."/>
            <person name="Koonin E.V."/>
            <person name="Stott M.B."/>
            <person name="Mountain B.W."/>
            <person name="Crowe M.A."/>
            <person name="Smirnova A.V."/>
            <person name="Dunfield P.F."/>
            <person name="Feng L."/>
            <person name="Wang L."/>
            <person name="Alam M."/>
        </authorList>
    </citation>
    <scope>NUCLEOTIDE SEQUENCE [LARGE SCALE GENOMIC DNA]</scope>
    <source>
        <strain evidence="8">Isolate V4</strain>
    </source>
</reference>
<dbReference type="GO" id="GO:0030973">
    <property type="term" value="F:molybdate ion binding"/>
    <property type="evidence" value="ECO:0007669"/>
    <property type="project" value="InterPro"/>
</dbReference>
<dbReference type="SUPFAM" id="SSF53850">
    <property type="entry name" value="Periplasmic binding protein-like II"/>
    <property type="match status" value="1"/>
</dbReference>
<evidence type="ECO:0000313" key="8">
    <source>
        <dbReference type="Proteomes" id="UP000009149"/>
    </source>
</evidence>
<dbReference type="EMBL" id="CP000975">
    <property type="protein sequence ID" value="ACD83042.1"/>
    <property type="molecule type" value="Genomic_DNA"/>
</dbReference>
<dbReference type="PANTHER" id="PTHR30632:SF14">
    <property type="entry name" value="TUNGSTATE_MOLYBDATE_CHROMATE-BINDING PROTEIN MODA"/>
    <property type="match status" value="1"/>
</dbReference>
<dbReference type="CDD" id="cd13539">
    <property type="entry name" value="PBP2_AvModA"/>
    <property type="match status" value="1"/>
</dbReference>
<dbReference type="GO" id="GO:1901359">
    <property type="term" value="F:tungstate binding"/>
    <property type="evidence" value="ECO:0007669"/>
    <property type="project" value="UniProtKB-ARBA"/>
</dbReference>
<evidence type="ECO:0000256" key="5">
    <source>
        <dbReference type="ARBA" id="ARBA00062515"/>
    </source>
</evidence>
<name>B3DUN9_METI4</name>
<feature type="binding site" evidence="6">
    <location>
        <position position="76"/>
    </location>
    <ligand>
        <name>molybdate</name>
        <dbReference type="ChEBI" id="CHEBI:36264"/>
    </ligand>
</feature>
<dbReference type="AlphaFoldDB" id="B3DUN9"/>
<dbReference type="KEGG" id="min:Minf_0987"/>
<dbReference type="NCBIfam" id="TIGR01256">
    <property type="entry name" value="modA"/>
    <property type="match status" value="1"/>
</dbReference>
<keyword evidence="3 6" id="KW-0479">Metal-binding</keyword>
<dbReference type="Proteomes" id="UP000009149">
    <property type="component" value="Chromosome"/>
</dbReference>
<dbReference type="FunFam" id="3.40.190.10:FF:000035">
    <property type="entry name" value="Molybdate ABC transporter substrate-binding protein"/>
    <property type="match status" value="1"/>
</dbReference>
<organism evidence="7 8">
    <name type="scientific">Methylacidiphilum infernorum (isolate V4)</name>
    <name type="common">Methylokorus infernorum (strain V4)</name>
    <dbReference type="NCBI Taxonomy" id="481448"/>
    <lineage>
        <taxon>Bacteria</taxon>
        <taxon>Pseudomonadati</taxon>
        <taxon>Verrucomicrobiota</taxon>
        <taxon>Methylacidiphilae</taxon>
        <taxon>Methylacidiphilales</taxon>
        <taxon>Methylacidiphilaceae</taxon>
        <taxon>Methylacidiphilum (ex Ratnadevi et al. 2023)</taxon>
    </lineage>
</organism>
<sequence>MSYLKVAMRLLYFTFLSFLLLAPSSFVRGKDERSNKQTTTLTVAAAADLRFVMPELVKIFQKKNLGIKIGVIYGASGKFYEQVIRGAPFDLFLSADKEYPSLLFSKGYSLGEPFKYAEGKLVLWMRKGLFTEEKRAQWKELLLEDKVLKIALANPERAPYGKAAKSALVKALLWDRLKEKFVFGENVIQAFQFAEEKNAEVAFIPMSLALSAKAKNEGDFVEVPQSFYSKIEQYGIILKKTLNPVIAQKFKDFLVSEESRVELKKYGLYP</sequence>
<evidence type="ECO:0000256" key="2">
    <source>
        <dbReference type="ARBA" id="ARBA00022505"/>
    </source>
</evidence>
<dbReference type="STRING" id="481448.Minf_0987"/>
<comment type="similarity">
    <text evidence="1">Belongs to the bacterial solute-binding protein ModA family.</text>
</comment>
<keyword evidence="4" id="KW-0732">Signal</keyword>
<proteinExistence type="inferred from homology"/>
<dbReference type="Pfam" id="PF13531">
    <property type="entry name" value="SBP_bac_11"/>
    <property type="match status" value="1"/>
</dbReference>
<dbReference type="GO" id="GO:0046872">
    <property type="term" value="F:metal ion binding"/>
    <property type="evidence" value="ECO:0007669"/>
    <property type="project" value="UniProtKB-KW"/>
</dbReference>
<dbReference type="PANTHER" id="PTHR30632">
    <property type="entry name" value="MOLYBDATE-BINDING PERIPLASMIC PROTEIN"/>
    <property type="match status" value="1"/>
</dbReference>
<protein>
    <submittedName>
        <fullName evidence="7">ABC-type molybdate transport system, periplasmic component</fullName>
    </submittedName>
</protein>
<keyword evidence="2 6" id="KW-0500">Molybdenum</keyword>
<dbReference type="Gene3D" id="3.40.190.10">
    <property type="entry name" value="Periplasmic binding protein-like II"/>
    <property type="match status" value="2"/>
</dbReference>
<dbReference type="PIRSF" id="PIRSF004846">
    <property type="entry name" value="ModA"/>
    <property type="match status" value="1"/>
</dbReference>
<evidence type="ECO:0000256" key="4">
    <source>
        <dbReference type="ARBA" id="ARBA00022729"/>
    </source>
</evidence>
<evidence type="ECO:0000256" key="6">
    <source>
        <dbReference type="PIRSR" id="PIRSR004846-1"/>
    </source>
</evidence>
<dbReference type="InterPro" id="IPR005950">
    <property type="entry name" value="ModA"/>
</dbReference>
<evidence type="ECO:0000313" key="7">
    <source>
        <dbReference type="EMBL" id="ACD83042.1"/>
    </source>
</evidence>
<dbReference type="InterPro" id="IPR050682">
    <property type="entry name" value="ModA/WtpA"/>
</dbReference>
<dbReference type="eggNOG" id="COG0725">
    <property type="taxonomic scope" value="Bacteria"/>
</dbReference>
<evidence type="ECO:0000256" key="1">
    <source>
        <dbReference type="ARBA" id="ARBA00009175"/>
    </source>
</evidence>
<dbReference type="InterPro" id="IPR044084">
    <property type="entry name" value="AvModA-like_subst-bd"/>
</dbReference>
<feature type="binding site" evidence="6">
    <location>
        <position position="187"/>
    </location>
    <ligand>
        <name>molybdate</name>
        <dbReference type="ChEBI" id="CHEBI:36264"/>
    </ligand>
</feature>